<evidence type="ECO:0000313" key="1">
    <source>
        <dbReference type="EMBL" id="KAK3708912.1"/>
    </source>
</evidence>
<reference evidence="1" key="1">
    <citation type="submission" date="2023-07" db="EMBL/GenBank/DDBJ databases">
        <title>Black Yeasts Isolated from many extreme environments.</title>
        <authorList>
            <person name="Coleine C."/>
            <person name="Stajich J.E."/>
            <person name="Selbmann L."/>
        </authorList>
    </citation>
    <scope>NUCLEOTIDE SEQUENCE</scope>
    <source>
        <strain evidence="1">CCFEE 5714</strain>
    </source>
</reference>
<dbReference type="Proteomes" id="UP001281147">
    <property type="component" value="Unassembled WGS sequence"/>
</dbReference>
<proteinExistence type="predicted"/>
<dbReference type="EMBL" id="JAUTXU010000097">
    <property type="protein sequence ID" value="KAK3708912.1"/>
    <property type="molecule type" value="Genomic_DNA"/>
</dbReference>
<gene>
    <name evidence="1" type="ORF">LTR37_011242</name>
</gene>
<keyword evidence="2" id="KW-1185">Reference proteome</keyword>
<organism evidence="1 2">
    <name type="scientific">Vermiconidia calcicola</name>
    <dbReference type="NCBI Taxonomy" id="1690605"/>
    <lineage>
        <taxon>Eukaryota</taxon>
        <taxon>Fungi</taxon>
        <taxon>Dikarya</taxon>
        <taxon>Ascomycota</taxon>
        <taxon>Pezizomycotina</taxon>
        <taxon>Dothideomycetes</taxon>
        <taxon>Dothideomycetidae</taxon>
        <taxon>Mycosphaerellales</taxon>
        <taxon>Extremaceae</taxon>
        <taxon>Vermiconidia</taxon>
    </lineage>
</organism>
<name>A0ACC3N348_9PEZI</name>
<protein>
    <submittedName>
        <fullName evidence="1">Uncharacterized protein</fullName>
    </submittedName>
</protein>
<evidence type="ECO:0000313" key="2">
    <source>
        <dbReference type="Proteomes" id="UP001281147"/>
    </source>
</evidence>
<sequence length="246" mass="27800">MALQTDFDPSDSVVSLGCNDSEKRFHVHEHLLHDKLPNIEVPISEQPMIYLELDFPYATVSNLARWLYTGSIPNLDSGNANMGVAGSIEDIQAGQDLQCVAFQDAALDVLIDELINPDGYDLAETFSRLLQVFEDGSAGRQYAVDFFVYYAGYTSLERSTYEGLRQLKDPDFIGAVAREICKYQNINAGPESFESEQSSMTVVMGYLEMKTCDDNFWQGMQWWDPRDGDGCRYHRHTELGLPCYRA</sequence>
<comment type="caution">
    <text evidence="1">The sequence shown here is derived from an EMBL/GenBank/DDBJ whole genome shotgun (WGS) entry which is preliminary data.</text>
</comment>
<accession>A0ACC3N348</accession>